<accession>A0A452XZS8</accession>
<dbReference type="GO" id="GO:0020037">
    <property type="term" value="F:heme binding"/>
    <property type="evidence" value="ECO:0007669"/>
    <property type="project" value="InterPro"/>
</dbReference>
<feature type="active site" description="Proton acceptor" evidence="10">
    <location>
        <position position="70"/>
    </location>
</feature>
<reference evidence="17" key="3">
    <citation type="journal article" date="2017" name="Nature">
        <title>Genome sequence of the progenitor of the wheat D genome Aegilops tauschii.</title>
        <authorList>
            <person name="Luo M.C."/>
            <person name="Gu Y.Q."/>
            <person name="Puiu D."/>
            <person name="Wang H."/>
            <person name="Twardziok S.O."/>
            <person name="Deal K.R."/>
            <person name="Huo N."/>
            <person name="Zhu T."/>
            <person name="Wang L."/>
            <person name="Wang Y."/>
            <person name="McGuire P.E."/>
            <person name="Liu S."/>
            <person name="Long H."/>
            <person name="Ramasamy R.K."/>
            <person name="Rodriguez J.C."/>
            <person name="Van S.L."/>
            <person name="Yuan L."/>
            <person name="Wang Z."/>
            <person name="Xia Z."/>
            <person name="Xiao L."/>
            <person name="Anderson O.D."/>
            <person name="Ouyang S."/>
            <person name="Liang Y."/>
            <person name="Zimin A.V."/>
            <person name="Pertea G."/>
            <person name="Qi P."/>
            <person name="Bennetzen J.L."/>
            <person name="Dai X."/>
            <person name="Dawson M.W."/>
            <person name="Muller H.G."/>
            <person name="Kugler K."/>
            <person name="Rivarola-Duarte L."/>
            <person name="Spannagl M."/>
            <person name="Mayer K.F.X."/>
            <person name="Lu F.H."/>
            <person name="Bevan M.W."/>
            <person name="Leroy P."/>
            <person name="Li P."/>
            <person name="You F.M."/>
            <person name="Sun Q."/>
            <person name="Liu Z."/>
            <person name="Lyons E."/>
            <person name="Wicker T."/>
            <person name="Salzberg S.L."/>
            <person name="Devos K.M."/>
            <person name="Dvorak J."/>
        </authorList>
    </citation>
    <scope>NUCLEOTIDE SEQUENCE [LARGE SCALE GENOMIC DNA]</scope>
    <source>
        <strain evidence="17">cv. AL8/78</strain>
    </source>
</reference>
<dbReference type="Proteomes" id="UP000015105">
    <property type="component" value="Chromosome 1D"/>
</dbReference>
<evidence type="ECO:0000259" key="16">
    <source>
        <dbReference type="PROSITE" id="PS50873"/>
    </source>
</evidence>
<feature type="binding site" evidence="11">
    <location>
        <position position="74"/>
    </location>
    <ligand>
        <name>Ca(2+)</name>
        <dbReference type="ChEBI" id="CHEBI:29108"/>
        <label>1</label>
    </ligand>
</feature>
<reference evidence="18" key="2">
    <citation type="journal article" date="2017" name="Nat. Plants">
        <title>The Aegilops tauschii genome reveals multiple impacts of transposons.</title>
        <authorList>
            <person name="Zhao G."/>
            <person name="Zou C."/>
            <person name="Li K."/>
            <person name="Wang K."/>
            <person name="Li T."/>
            <person name="Gao L."/>
            <person name="Zhang X."/>
            <person name="Wang H."/>
            <person name="Yang Z."/>
            <person name="Liu X."/>
            <person name="Jiang W."/>
            <person name="Mao L."/>
            <person name="Kong X."/>
            <person name="Jiao Y."/>
            <person name="Jia J."/>
        </authorList>
    </citation>
    <scope>NUCLEOTIDE SEQUENCE [LARGE SCALE GENOMIC DNA]</scope>
    <source>
        <strain evidence="18">cv. AL8/78</strain>
    </source>
</reference>
<dbReference type="InterPro" id="IPR000823">
    <property type="entry name" value="Peroxidase_pln"/>
</dbReference>
<feature type="chain" id="PRO_5019378854" description="Plant heme peroxidase family profile domain-containing protein" evidence="15">
    <location>
        <begin position="28"/>
        <end position="187"/>
    </location>
</feature>
<evidence type="ECO:0000313" key="18">
    <source>
        <dbReference type="Proteomes" id="UP000015105"/>
    </source>
</evidence>
<evidence type="ECO:0000256" key="3">
    <source>
        <dbReference type="ARBA" id="ARBA00022559"/>
    </source>
</evidence>
<dbReference type="GO" id="GO:0046872">
    <property type="term" value="F:metal ion binding"/>
    <property type="evidence" value="ECO:0007669"/>
    <property type="project" value="UniProtKB-KW"/>
</dbReference>
<sequence length="187" mass="20825">MEYSHRSRLLLVCSVLVLCLVTRGARCDELTSDFYDWTCPGVYDVVQQQVFSAMREEPRMGASLLRLHFHDCFVNVPQLSSKLYVVVHLLLCCSYSKKLLHCMQGCDGSILLDGTDGEKFALPNQNSVRGYEVIDAIKADLENMCPGVVSCADIVAIAAGYGVLFVSMFRLALHSVRIIQLVIQSIE</sequence>
<evidence type="ECO:0000256" key="8">
    <source>
        <dbReference type="ARBA" id="ARBA00023004"/>
    </source>
</evidence>
<dbReference type="PANTHER" id="PTHR31388:SF31">
    <property type="entry name" value="PEROXIDASE"/>
    <property type="match status" value="1"/>
</dbReference>
<feature type="binding site" evidence="11">
    <location>
        <position position="71"/>
    </location>
    <ligand>
        <name>Ca(2+)</name>
        <dbReference type="ChEBI" id="CHEBI:29108"/>
        <label>1</label>
    </ligand>
</feature>
<comment type="catalytic activity">
    <reaction evidence="1">
        <text>2 a phenolic donor + H2O2 = 2 a phenolic radical donor + 2 H2O</text>
        <dbReference type="Rhea" id="RHEA:56136"/>
        <dbReference type="ChEBI" id="CHEBI:15377"/>
        <dbReference type="ChEBI" id="CHEBI:16240"/>
        <dbReference type="ChEBI" id="CHEBI:139520"/>
        <dbReference type="ChEBI" id="CHEBI:139521"/>
        <dbReference type="EC" id="1.11.1.7"/>
    </reaction>
</comment>
<evidence type="ECO:0000256" key="11">
    <source>
        <dbReference type="PIRSR" id="PIRSR600823-3"/>
    </source>
</evidence>
<dbReference type="PROSITE" id="PS00436">
    <property type="entry name" value="PEROXIDASE_2"/>
    <property type="match status" value="1"/>
</dbReference>
<feature type="signal peptide" evidence="15">
    <location>
        <begin position="1"/>
        <end position="27"/>
    </location>
</feature>
<keyword evidence="9" id="KW-0376">Hydrogen peroxide</keyword>
<dbReference type="PROSITE" id="PS50873">
    <property type="entry name" value="PEROXIDASE_4"/>
    <property type="match status" value="1"/>
</dbReference>
<dbReference type="PANTHER" id="PTHR31388">
    <property type="entry name" value="PEROXIDASE 72-RELATED"/>
    <property type="match status" value="1"/>
</dbReference>
<feature type="binding site" evidence="11">
    <location>
        <position position="109"/>
    </location>
    <ligand>
        <name>Ca(2+)</name>
        <dbReference type="ChEBI" id="CHEBI:29108"/>
        <label>1</label>
    </ligand>
</feature>
<feature type="disulfide bond" evidence="13">
    <location>
        <begin position="39"/>
        <end position="145"/>
    </location>
</feature>
<evidence type="ECO:0000256" key="1">
    <source>
        <dbReference type="ARBA" id="ARBA00000189"/>
    </source>
</evidence>
<name>A0A452XZS8_AEGTS</name>
<evidence type="ECO:0000256" key="2">
    <source>
        <dbReference type="ARBA" id="ARBA00001970"/>
    </source>
</evidence>
<feature type="site" description="Transition state stabilizer" evidence="12">
    <location>
        <position position="66"/>
    </location>
</feature>
<evidence type="ECO:0000256" key="10">
    <source>
        <dbReference type="PIRSR" id="PIRSR600823-1"/>
    </source>
</evidence>
<organism evidence="17 18">
    <name type="scientific">Aegilops tauschii subsp. strangulata</name>
    <name type="common">Goatgrass</name>
    <dbReference type="NCBI Taxonomy" id="200361"/>
    <lineage>
        <taxon>Eukaryota</taxon>
        <taxon>Viridiplantae</taxon>
        <taxon>Streptophyta</taxon>
        <taxon>Embryophyta</taxon>
        <taxon>Tracheophyta</taxon>
        <taxon>Spermatophyta</taxon>
        <taxon>Magnoliopsida</taxon>
        <taxon>Liliopsida</taxon>
        <taxon>Poales</taxon>
        <taxon>Poaceae</taxon>
        <taxon>BOP clade</taxon>
        <taxon>Pooideae</taxon>
        <taxon>Triticodae</taxon>
        <taxon>Triticeae</taxon>
        <taxon>Triticinae</taxon>
        <taxon>Aegilops</taxon>
    </lineage>
</organism>
<keyword evidence="3" id="KW-0575">Peroxidase</keyword>
<dbReference type="GO" id="GO:0042744">
    <property type="term" value="P:hydrogen peroxide catabolic process"/>
    <property type="evidence" value="ECO:0007669"/>
    <property type="project" value="UniProtKB-KW"/>
</dbReference>
<dbReference type="EnsemblPlants" id="AET1Gv20235400.3">
    <property type="protein sequence ID" value="AET1Gv20235400.3"/>
    <property type="gene ID" value="AET1Gv20235400"/>
</dbReference>
<evidence type="ECO:0000256" key="9">
    <source>
        <dbReference type="ARBA" id="ARBA00023324"/>
    </source>
</evidence>
<dbReference type="AlphaFoldDB" id="A0A452XZS8"/>
<keyword evidence="8" id="KW-0408">Iron</keyword>
<feature type="domain" description="Plant heme peroxidase family profile" evidence="16">
    <location>
        <begin position="29"/>
        <end position="166"/>
    </location>
</feature>
<dbReference type="SUPFAM" id="SSF48113">
    <property type="entry name" value="Heme-dependent peroxidases"/>
    <property type="match status" value="1"/>
</dbReference>
<evidence type="ECO:0000256" key="15">
    <source>
        <dbReference type="SAM" id="SignalP"/>
    </source>
</evidence>
<proteinExistence type="inferred from homology"/>
<dbReference type="InterPro" id="IPR019794">
    <property type="entry name" value="Peroxidases_AS"/>
</dbReference>
<comment type="cofactor">
    <cofactor evidence="11">
        <name>Ca(2+)</name>
        <dbReference type="ChEBI" id="CHEBI:29108"/>
    </cofactor>
    <text evidence="11">Binds 2 calcium ions per subunit.</text>
</comment>
<reference evidence="18" key="1">
    <citation type="journal article" date="2014" name="Science">
        <title>Ancient hybridizations among the ancestral genomes of bread wheat.</title>
        <authorList>
            <consortium name="International Wheat Genome Sequencing Consortium,"/>
            <person name="Marcussen T."/>
            <person name="Sandve S.R."/>
            <person name="Heier L."/>
            <person name="Spannagl M."/>
            <person name="Pfeifer M."/>
            <person name="Jakobsen K.S."/>
            <person name="Wulff B.B."/>
            <person name="Steuernagel B."/>
            <person name="Mayer K.F."/>
            <person name="Olsen O.A."/>
        </authorList>
    </citation>
    <scope>NUCLEOTIDE SEQUENCE [LARGE SCALE GENOMIC DNA]</scope>
    <source>
        <strain evidence="18">cv. AL8/78</strain>
    </source>
</reference>
<dbReference type="Gramene" id="AET1Gv20235400.3">
    <property type="protein sequence ID" value="AET1Gv20235400.3"/>
    <property type="gene ID" value="AET1Gv20235400"/>
</dbReference>
<dbReference type="InterPro" id="IPR010255">
    <property type="entry name" value="Haem_peroxidase_sf"/>
</dbReference>
<reference evidence="17" key="4">
    <citation type="submission" date="2019-03" db="UniProtKB">
        <authorList>
            <consortium name="EnsemblPlants"/>
        </authorList>
    </citation>
    <scope>IDENTIFICATION</scope>
</reference>
<evidence type="ECO:0000256" key="14">
    <source>
        <dbReference type="RuleBase" id="RU004241"/>
    </source>
</evidence>
<evidence type="ECO:0000256" key="5">
    <source>
        <dbReference type="ARBA" id="ARBA00022723"/>
    </source>
</evidence>
<protein>
    <recommendedName>
        <fullName evidence="16">Plant heme peroxidase family profile domain-containing protein</fullName>
    </recommendedName>
</protein>
<keyword evidence="18" id="KW-1185">Reference proteome</keyword>
<comment type="cofactor">
    <cofactor evidence="2">
        <name>heme b</name>
        <dbReference type="ChEBI" id="CHEBI:60344"/>
    </cofactor>
</comment>
<evidence type="ECO:0000256" key="4">
    <source>
        <dbReference type="ARBA" id="ARBA00022617"/>
    </source>
</evidence>
<evidence type="ECO:0000256" key="12">
    <source>
        <dbReference type="PIRSR" id="PIRSR600823-4"/>
    </source>
</evidence>
<evidence type="ECO:0000256" key="7">
    <source>
        <dbReference type="ARBA" id="ARBA00023002"/>
    </source>
</evidence>
<dbReference type="GO" id="GO:0006979">
    <property type="term" value="P:response to oxidative stress"/>
    <property type="evidence" value="ECO:0007669"/>
    <property type="project" value="InterPro"/>
</dbReference>
<keyword evidence="6 11" id="KW-0106">Calcium</keyword>
<keyword evidence="15" id="KW-0732">Signal</keyword>
<dbReference type="InterPro" id="IPR002016">
    <property type="entry name" value="Haem_peroxidase"/>
</dbReference>
<keyword evidence="7" id="KW-0560">Oxidoreductase</keyword>
<feature type="disulfide bond" evidence="13">
    <location>
        <begin position="72"/>
        <end position="106"/>
    </location>
</feature>
<feature type="binding site" evidence="11">
    <location>
        <position position="105"/>
    </location>
    <ligand>
        <name>Ca(2+)</name>
        <dbReference type="ChEBI" id="CHEBI:29108"/>
        <label>1</label>
    </ligand>
</feature>
<dbReference type="GO" id="GO:0140825">
    <property type="term" value="F:lactoperoxidase activity"/>
    <property type="evidence" value="ECO:0007669"/>
    <property type="project" value="UniProtKB-EC"/>
</dbReference>
<keyword evidence="13" id="KW-1015">Disulfide bond</keyword>
<comment type="similarity">
    <text evidence="14">Belongs to the peroxidase family.</text>
</comment>
<evidence type="ECO:0000313" key="17">
    <source>
        <dbReference type="EnsemblPlants" id="AET1Gv20235400.3"/>
    </source>
</evidence>
<dbReference type="Pfam" id="PF00141">
    <property type="entry name" value="peroxidase"/>
    <property type="match status" value="1"/>
</dbReference>
<dbReference type="PRINTS" id="PR00461">
    <property type="entry name" value="PLPEROXIDASE"/>
</dbReference>
<reference evidence="17" key="5">
    <citation type="journal article" date="2021" name="G3 (Bethesda)">
        <title>Aegilops tauschii genome assembly Aet v5.0 features greater sequence contiguity and improved annotation.</title>
        <authorList>
            <person name="Wang L."/>
            <person name="Zhu T."/>
            <person name="Rodriguez J.C."/>
            <person name="Deal K.R."/>
            <person name="Dubcovsky J."/>
            <person name="McGuire P.E."/>
            <person name="Lux T."/>
            <person name="Spannagl M."/>
            <person name="Mayer K.F.X."/>
            <person name="Baldrich P."/>
            <person name="Meyers B.C."/>
            <person name="Huo N."/>
            <person name="Gu Y.Q."/>
            <person name="Zhou H."/>
            <person name="Devos K.M."/>
            <person name="Bennetzen J.L."/>
            <person name="Unver T."/>
            <person name="Budak H."/>
            <person name="Gulick P.J."/>
            <person name="Galiba G."/>
            <person name="Kalapos B."/>
            <person name="Nelson D.R."/>
            <person name="Li P."/>
            <person name="You F.M."/>
            <person name="Luo M.C."/>
            <person name="Dvorak J."/>
        </authorList>
    </citation>
    <scope>NUCLEOTIDE SEQUENCE [LARGE SCALE GENOMIC DNA]</scope>
    <source>
        <strain evidence="17">cv. AL8/78</strain>
    </source>
</reference>
<keyword evidence="5 11" id="KW-0479">Metal-binding</keyword>
<feature type="binding site" evidence="11">
    <location>
        <position position="118"/>
    </location>
    <ligand>
        <name>Ca(2+)</name>
        <dbReference type="ChEBI" id="CHEBI:29108"/>
        <label>1</label>
    </ligand>
</feature>
<feature type="binding site" evidence="11">
    <location>
        <position position="107"/>
    </location>
    <ligand>
        <name>Ca(2+)</name>
        <dbReference type="ChEBI" id="CHEBI:29108"/>
        <label>1</label>
    </ligand>
</feature>
<dbReference type="Gene3D" id="1.10.520.10">
    <property type="match status" value="1"/>
</dbReference>
<evidence type="ECO:0000256" key="13">
    <source>
        <dbReference type="PIRSR" id="PIRSR600823-5"/>
    </source>
</evidence>
<keyword evidence="4" id="KW-0349">Heme</keyword>
<evidence type="ECO:0000256" key="6">
    <source>
        <dbReference type="ARBA" id="ARBA00022837"/>
    </source>
</evidence>